<dbReference type="GO" id="GO:0004089">
    <property type="term" value="F:carbonate dehydratase activity"/>
    <property type="evidence" value="ECO:0007669"/>
    <property type="project" value="InterPro"/>
</dbReference>
<dbReference type="InterPro" id="IPR036398">
    <property type="entry name" value="CA_dom_sf"/>
</dbReference>
<dbReference type="Pfam" id="PF00194">
    <property type="entry name" value="Carb_anhydrase"/>
    <property type="match status" value="1"/>
</dbReference>
<dbReference type="InterPro" id="IPR001148">
    <property type="entry name" value="CA_dom"/>
</dbReference>
<protein>
    <submittedName>
        <fullName evidence="4">Carbonic anhydrase 13</fullName>
    </submittedName>
</protein>
<reference evidence="4 5" key="1">
    <citation type="submission" date="2015-07" db="EMBL/GenBank/DDBJ databases">
        <title>The genome of Habropoda laboriosa.</title>
        <authorList>
            <person name="Pan H."/>
            <person name="Kapheim K."/>
        </authorList>
    </citation>
    <scope>NUCLEOTIDE SEQUENCE [LARGE SCALE GENOMIC DNA]</scope>
    <source>
        <strain evidence="4">0110345459</strain>
    </source>
</reference>
<dbReference type="Proteomes" id="UP000053825">
    <property type="component" value="Unassembled WGS sequence"/>
</dbReference>
<dbReference type="PANTHER" id="PTHR18952">
    <property type="entry name" value="CARBONIC ANHYDRASE"/>
    <property type="match status" value="1"/>
</dbReference>
<organism evidence="4 5">
    <name type="scientific">Habropoda laboriosa</name>
    <dbReference type="NCBI Taxonomy" id="597456"/>
    <lineage>
        <taxon>Eukaryota</taxon>
        <taxon>Metazoa</taxon>
        <taxon>Ecdysozoa</taxon>
        <taxon>Arthropoda</taxon>
        <taxon>Hexapoda</taxon>
        <taxon>Insecta</taxon>
        <taxon>Pterygota</taxon>
        <taxon>Neoptera</taxon>
        <taxon>Endopterygota</taxon>
        <taxon>Hymenoptera</taxon>
        <taxon>Apocrita</taxon>
        <taxon>Aculeata</taxon>
        <taxon>Apoidea</taxon>
        <taxon>Anthophila</taxon>
        <taxon>Apidae</taxon>
        <taxon>Habropoda</taxon>
    </lineage>
</organism>
<evidence type="ECO:0000256" key="1">
    <source>
        <dbReference type="ARBA" id="ARBA00010718"/>
    </source>
</evidence>
<keyword evidence="5" id="KW-1185">Reference proteome</keyword>
<dbReference type="SUPFAM" id="SSF51069">
    <property type="entry name" value="Carbonic anhydrase"/>
    <property type="match status" value="1"/>
</dbReference>
<feature type="region of interest" description="Disordered" evidence="2">
    <location>
        <begin position="266"/>
        <end position="285"/>
    </location>
</feature>
<sequence length="285" mass="32465">MKVIELGPLEWTNIDIVPRKLKITNTGYTVILSAKWQQENHYISGGPFTGNYAFSHIHFHWGENEMNGSEHAVDGASMPMELHAVYFKDEYETLESALRRPNGITILVYFFKLQAGPNQFLEEIIKNLAVIRTAHSSVRIVPLNLSNILRPFTQDYFLYWGSIITIRNVYSILWITSREPIGISTEQIGKKMIRQTTDEKILIPTTTNVAILFYAASVAEFRTLNDEKEAPILSNIRPLKEKQERNIFHVCPSGTTYASLLPIPRDLPSNQTDRSNNIKNVGNTV</sequence>
<accession>A0A0L7R4C8</accession>
<feature type="compositionally biased region" description="Polar residues" evidence="2">
    <location>
        <begin position="268"/>
        <end position="285"/>
    </location>
</feature>
<evidence type="ECO:0000313" key="4">
    <source>
        <dbReference type="EMBL" id="KOC65732.1"/>
    </source>
</evidence>
<dbReference type="InterPro" id="IPR023561">
    <property type="entry name" value="Carbonic_anhydrase_a-class"/>
</dbReference>
<dbReference type="PROSITE" id="PS51144">
    <property type="entry name" value="ALPHA_CA_2"/>
    <property type="match status" value="1"/>
</dbReference>
<evidence type="ECO:0000313" key="5">
    <source>
        <dbReference type="Proteomes" id="UP000053825"/>
    </source>
</evidence>
<proteinExistence type="inferred from homology"/>
<dbReference type="STRING" id="597456.A0A0L7R4C8"/>
<name>A0A0L7R4C8_9HYME</name>
<dbReference type="GO" id="GO:0005737">
    <property type="term" value="C:cytoplasm"/>
    <property type="evidence" value="ECO:0007669"/>
    <property type="project" value="TreeGrafter"/>
</dbReference>
<gene>
    <name evidence="4" type="ORF">WH47_10194</name>
</gene>
<dbReference type="SMART" id="SM01057">
    <property type="entry name" value="Carb_anhydrase"/>
    <property type="match status" value="1"/>
</dbReference>
<dbReference type="AlphaFoldDB" id="A0A0L7R4C8"/>
<dbReference type="GO" id="GO:0008270">
    <property type="term" value="F:zinc ion binding"/>
    <property type="evidence" value="ECO:0007669"/>
    <property type="project" value="InterPro"/>
</dbReference>
<comment type="similarity">
    <text evidence="1">Belongs to the alpha-carbonic anhydrase family.</text>
</comment>
<dbReference type="PANTHER" id="PTHR18952:SF233">
    <property type="entry name" value="CARBONIC ANHYDRASE 14"/>
    <property type="match status" value="1"/>
</dbReference>
<evidence type="ECO:0000259" key="3">
    <source>
        <dbReference type="PROSITE" id="PS51144"/>
    </source>
</evidence>
<evidence type="ECO:0000256" key="2">
    <source>
        <dbReference type="SAM" id="MobiDB-lite"/>
    </source>
</evidence>
<feature type="domain" description="Alpha-carbonic anhydrase" evidence="3">
    <location>
        <begin position="1"/>
        <end position="251"/>
    </location>
</feature>
<dbReference type="EMBL" id="KQ414657">
    <property type="protein sequence ID" value="KOC65732.1"/>
    <property type="molecule type" value="Genomic_DNA"/>
</dbReference>
<dbReference type="Gene3D" id="3.10.200.10">
    <property type="entry name" value="Alpha carbonic anhydrase"/>
    <property type="match status" value="1"/>
</dbReference>
<dbReference type="OrthoDB" id="429145at2759"/>